<dbReference type="RefSeq" id="WP_131300543.1">
    <property type="nucleotide sequence ID" value="NZ_JBHLST010000099.1"/>
</dbReference>
<feature type="domain" description="TraG N-terminal Proteobacteria" evidence="2">
    <location>
        <begin position="5"/>
        <end position="144"/>
    </location>
</feature>
<evidence type="ECO:0000256" key="1">
    <source>
        <dbReference type="SAM" id="MobiDB-lite"/>
    </source>
</evidence>
<feature type="region of interest" description="Disordered" evidence="1">
    <location>
        <begin position="151"/>
        <end position="171"/>
    </location>
</feature>
<proteinExistence type="predicted"/>
<dbReference type="AlphaFoldDB" id="A0A4R1P0H5"/>
<evidence type="ECO:0000313" key="4">
    <source>
        <dbReference type="Proteomes" id="UP000295169"/>
    </source>
</evidence>
<dbReference type="InterPro" id="IPR012931">
    <property type="entry name" value="TraG_N_Proteobacteria"/>
</dbReference>
<protein>
    <submittedName>
        <fullName evidence="3">TraG-like protein</fullName>
    </submittedName>
</protein>
<dbReference type="Proteomes" id="UP000295169">
    <property type="component" value="Unassembled WGS sequence"/>
</dbReference>
<evidence type="ECO:0000259" key="2">
    <source>
        <dbReference type="Pfam" id="PF07916"/>
    </source>
</evidence>
<name>A0A4R1P0H5_9GAMM</name>
<comment type="caution">
    <text evidence="3">The sequence shown here is derived from an EMBL/GenBank/DDBJ whole genome shotgun (WGS) entry which is preliminary data.</text>
</comment>
<organism evidence="3 4">
    <name type="scientific">Azotobacter chroococcum</name>
    <dbReference type="NCBI Taxonomy" id="353"/>
    <lineage>
        <taxon>Bacteria</taxon>
        <taxon>Pseudomonadati</taxon>
        <taxon>Pseudomonadota</taxon>
        <taxon>Gammaproteobacteria</taxon>
        <taxon>Pseudomonadales</taxon>
        <taxon>Pseudomonadaceae</taxon>
        <taxon>Azotobacter</taxon>
    </lineage>
</organism>
<reference evidence="3 4" key="1">
    <citation type="submission" date="2019-03" db="EMBL/GenBank/DDBJ databases">
        <title>Genomic Encyclopedia of Type Strains, Phase IV (KMG-IV): sequencing the most valuable type-strain genomes for metagenomic binning, comparative biology and taxonomic classification.</title>
        <authorList>
            <person name="Goeker M."/>
        </authorList>
    </citation>
    <scope>NUCLEOTIDE SEQUENCE [LARGE SCALE GENOMIC DNA]</scope>
    <source>
        <strain evidence="3 4">DSM 2286</strain>
    </source>
</reference>
<evidence type="ECO:0000313" key="3">
    <source>
        <dbReference type="EMBL" id="TCL18521.1"/>
    </source>
</evidence>
<sequence>MDLPIYTAGSAEFLEMMLNASAMITGSGHAEDLAKIGAILGLVLIAFQAVLNNQPIAFQRVGVMLVLYMVFYGPTTTVTIEDTVSGQVRVVDNVSLGPAFVGSVLSTISYDISQVSEQAFSTPGMTQYGLFSSLNTLTRVRDALRNRWRCSSSRPTRPARGTACRRPSTNT</sequence>
<dbReference type="EMBL" id="SMMU01000047">
    <property type="protein sequence ID" value="TCL18521.1"/>
    <property type="molecule type" value="Genomic_DNA"/>
</dbReference>
<gene>
    <name evidence="3" type="ORF">EV691_14720</name>
</gene>
<dbReference type="Pfam" id="PF07916">
    <property type="entry name" value="TraG_N"/>
    <property type="match status" value="1"/>
</dbReference>
<accession>A0A4R1P0H5</accession>